<comment type="caution">
    <text evidence="1">The sequence shown here is derived from an EMBL/GenBank/DDBJ whole genome shotgun (WGS) entry which is preliminary data.</text>
</comment>
<name>A0ABW6JVX9_9BACI</name>
<reference evidence="1 2" key="1">
    <citation type="submission" date="2024-08" db="EMBL/GenBank/DDBJ databases">
        <title>Two novel Cytobacillus novel species.</title>
        <authorList>
            <person name="Liu G."/>
        </authorList>
    </citation>
    <scope>NUCLEOTIDE SEQUENCE [LARGE SCALE GENOMIC DNA]</scope>
    <source>
        <strain evidence="1 2">FJAT-53684</strain>
    </source>
</reference>
<keyword evidence="2" id="KW-1185">Reference proteome</keyword>
<evidence type="ECO:0000313" key="1">
    <source>
        <dbReference type="EMBL" id="MFE8696040.1"/>
    </source>
</evidence>
<accession>A0ABW6JVX9</accession>
<evidence type="ECO:0000313" key="2">
    <source>
        <dbReference type="Proteomes" id="UP001601058"/>
    </source>
</evidence>
<proteinExistence type="predicted"/>
<dbReference type="RefSeq" id="WP_389217287.1">
    <property type="nucleotide sequence ID" value="NZ_JBIACJ010000003.1"/>
</dbReference>
<dbReference type="EMBL" id="JBIACJ010000003">
    <property type="protein sequence ID" value="MFE8696040.1"/>
    <property type="molecule type" value="Genomic_DNA"/>
</dbReference>
<protein>
    <recommendedName>
        <fullName evidence="3">Transposase</fullName>
    </recommendedName>
</protein>
<evidence type="ECO:0008006" key="3">
    <source>
        <dbReference type="Google" id="ProtNLM"/>
    </source>
</evidence>
<gene>
    <name evidence="1" type="ORF">ACFYKT_06710</name>
</gene>
<sequence length="58" mass="6747">MNSFIEVTDKKSKEKILINTLLIVDVRGSCITTTMGFNICKYKTLETYEEIMEKLIKK</sequence>
<organism evidence="1 2">
    <name type="scientific">Cytobacillus mangrovibacter</name>
    <dbReference type="NCBI Taxonomy" id="3299024"/>
    <lineage>
        <taxon>Bacteria</taxon>
        <taxon>Bacillati</taxon>
        <taxon>Bacillota</taxon>
        <taxon>Bacilli</taxon>
        <taxon>Bacillales</taxon>
        <taxon>Bacillaceae</taxon>
        <taxon>Cytobacillus</taxon>
    </lineage>
</organism>
<dbReference type="Proteomes" id="UP001601058">
    <property type="component" value="Unassembled WGS sequence"/>
</dbReference>